<evidence type="ECO:0000256" key="5">
    <source>
        <dbReference type="ARBA" id="ARBA00023136"/>
    </source>
</evidence>
<dbReference type="SUPFAM" id="SSF111369">
    <property type="entry name" value="HlyD-like secretion proteins"/>
    <property type="match status" value="1"/>
</dbReference>
<accession>A0AA41ZEL4</accession>
<evidence type="ECO:0000259" key="10">
    <source>
        <dbReference type="Pfam" id="PF25944"/>
    </source>
</evidence>
<feature type="region of interest" description="Disordered" evidence="7">
    <location>
        <begin position="382"/>
        <end position="406"/>
    </location>
</feature>
<dbReference type="InterPro" id="IPR058626">
    <property type="entry name" value="MdtA-like_b-barrel"/>
</dbReference>
<dbReference type="Gene3D" id="2.40.30.170">
    <property type="match status" value="1"/>
</dbReference>
<dbReference type="GO" id="GO:1990281">
    <property type="term" value="C:efflux pump complex"/>
    <property type="evidence" value="ECO:0007669"/>
    <property type="project" value="TreeGrafter"/>
</dbReference>
<dbReference type="InterPro" id="IPR058624">
    <property type="entry name" value="MdtA-like_HH"/>
</dbReference>
<dbReference type="Pfam" id="PF25989">
    <property type="entry name" value="YknX_C"/>
    <property type="match status" value="1"/>
</dbReference>
<feature type="domain" description="Multidrug resistance protein MdtA-like barrel-sandwich hybrid" evidence="9">
    <location>
        <begin position="79"/>
        <end position="219"/>
    </location>
</feature>
<keyword evidence="3" id="KW-1003">Cell membrane</keyword>
<feature type="domain" description="Multidrug resistance protein MdtA-like alpha-helical hairpin" evidence="8">
    <location>
        <begin position="117"/>
        <end position="187"/>
    </location>
</feature>
<dbReference type="GO" id="GO:0015562">
    <property type="term" value="F:efflux transmembrane transporter activity"/>
    <property type="evidence" value="ECO:0007669"/>
    <property type="project" value="TreeGrafter"/>
</dbReference>
<organism evidence="12 13">
    <name type="scientific">Larsenimonas rhizosphaerae</name>
    <dbReference type="NCBI Taxonomy" id="2944682"/>
    <lineage>
        <taxon>Bacteria</taxon>
        <taxon>Pseudomonadati</taxon>
        <taxon>Pseudomonadota</taxon>
        <taxon>Gammaproteobacteria</taxon>
        <taxon>Oceanospirillales</taxon>
        <taxon>Halomonadaceae</taxon>
        <taxon>Larsenimonas</taxon>
    </lineage>
</organism>
<dbReference type="AlphaFoldDB" id="A0AA41ZEL4"/>
<dbReference type="NCBIfam" id="TIGR01730">
    <property type="entry name" value="RND_mfp"/>
    <property type="match status" value="1"/>
</dbReference>
<dbReference type="InterPro" id="IPR058637">
    <property type="entry name" value="YknX-like_C"/>
</dbReference>
<sequence length="406" mass="43525">MTSPKAPARPLVRRPLFWVVLIAALLLIALTVSRFNHTPDDKTGQPAAPTTAVSTQQAIEADFPVEVTALGTVKSLKGIEVRPRVEGELLSVDVREGQQVKKGDVIARIDPRSYQAQLDQARGQLAQDQAQLSTARDDLARYQKLIKTNSISRQDLETQQQLVRQYTGTVASDKASVEDAKVQLDYTTLTAPIDGRIGIRNVDPGNIVQLGDEDPLMTLTDLSAMSVVFSLPSRYRNDILPRFDAGQPLKVTVLDDADAPLATGSVTGVDSMINTATGTLRLRARVDNDEASLYPNQFVNVQLVLHTLKGAVVLPRSAIQTSDDKSFVYHVEGDKVSRRPVTLAADSDTRVAVAEGVSAGDDIVVDGVDRLSDGARVKVVSHALPGDPASEAKGSPTGPADAEPDA</sequence>
<feature type="domain" description="YknX-like C-terminal permuted SH3-like" evidence="11">
    <location>
        <begin position="312"/>
        <end position="379"/>
    </location>
</feature>
<feature type="domain" description="Multidrug resistance protein MdtA-like beta-barrel" evidence="10">
    <location>
        <begin position="225"/>
        <end position="304"/>
    </location>
</feature>
<gene>
    <name evidence="12" type="ORF">OQ287_06290</name>
</gene>
<name>A0AA41ZEL4_9GAMM</name>
<keyword evidence="4" id="KW-0997">Cell inner membrane</keyword>
<dbReference type="RefSeq" id="WP_265895855.1">
    <property type="nucleotide sequence ID" value="NZ_JAPIVE010000001.1"/>
</dbReference>
<evidence type="ECO:0000256" key="3">
    <source>
        <dbReference type="ARBA" id="ARBA00022475"/>
    </source>
</evidence>
<evidence type="ECO:0000256" key="4">
    <source>
        <dbReference type="ARBA" id="ARBA00022519"/>
    </source>
</evidence>
<evidence type="ECO:0000259" key="9">
    <source>
        <dbReference type="Pfam" id="PF25917"/>
    </source>
</evidence>
<keyword evidence="13" id="KW-1185">Reference proteome</keyword>
<evidence type="ECO:0000256" key="7">
    <source>
        <dbReference type="SAM" id="MobiDB-lite"/>
    </source>
</evidence>
<dbReference type="Gene3D" id="2.40.50.100">
    <property type="match status" value="1"/>
</dbReference>
<proteinExistence type="inferred from homology"/>
<dbReference type="Pfam" id="PF25944">
    <property type="entry name" value="Beta-barrel_RND"/>
    <property type="match status" value="1"/>
</dbReference>
<dbReference type="Proteomes" id="UP001165678">
    <property type="component" value="Unassembled WGS sequence"/>
</dbReference>
<dbReference type="InterPro" id="IPR006143">
    <property type="entry name" value="RND_pump_MFP"/>
</dbReference>
<dbReference type="Pfam" id="PF25876">
    <property type="entry name" value="HH_MFP_RND"/>
    <property type="match status" value="1"/>
</dbReference>
<dbReference type="PANTHER" id="PTHR30469:SF12">
    <property type="entry name" value="MULTIDRUG RESISTANCE PROTEIN MDTA"/>
    <property type="match status" value="1"/>
</dbReference>
<dbReference type="Gene3D" id="1.10.287.470">
    <property type="entry name" value="Helix hairpin bin"/>
    <property type="match status" value="1"/>
</dbReference>
<evidence type="ECO:0000259" key="11">
    <source>
        <dbReference type="Pfam" id="PF25989"/>
    </source>
</evidence>
<comment type="similarity">
    <text evidence="2">Belongs to the membrane fusion protein (MFP) (TC 8.A.1) family.</text>
</comment>
<dbReference type="InterPro" id="IPR058625">
    <property type="entry name" value="MdtA-like_BSH"/>
</dbReference>
<dbReference type="PANTHER" id="PTHR30469">
    <property type="entry name" value="MULTIDRUG RESISTANCE PROTEIN MDTA"/>
    <property type="match status" value="1"/>
</dbReference>
<comment type="subcellular location">
    <subcellularLocation>
        <location evidence="1">Cell membrane</location>
    </subcellularLocation>
</comment>
<reference evidence="12" key="1">
    <citation type="submission" date="2022-11" db="EMBL/GenBank/DDBJ databases">
        <title>Larsenimonas rhizosphaerae sp. nov., isolated from a tidal mudflat.</title>
        <authorList>
            <person name="Lee S.D."/>
            <person name="Kim I.S."/>
        </authorList>
    </citation>
    <scope>NUCLEOTIDE SEQUENCE</scope>
    <source>
        <strain evidence="12">GH2-1</strain>
    </source>
</reference>
<evidence type="ECO:0000313" key="13">
    <source>
        <dbReference type="Proteomes" id="UP001165678"/>
    </source>
</evidence>
<evidence type="ECO:0000313" key="12">
    <source>
        <dbReference type="EMBL" id="MCX2523839.1"/>
    </source>
</evidence>
<evidence type="ECO:0000256" key="6">
    <source>
        <dbReference type="SAM" id="Coils"/>
    </source>
</evidence>
<dbReference type="EMBL" id="JAPIVE010000001">
    <property type="protein sequence ID" value="MCX2523839.1"/>
    <property type="molecule type" value="Genomic_DNA"/>
</dbReference>
<keyword evidence="6" id="KW-0175">Coiled coil</keyword>
<feature type="coiled-coil region" evidence="6">
    <location>
        <begin position="118"/>
        <end position="145"/>
    </location>
</feature>
<keyword evidence="5" id="KW-0472">Membrane</keyword>
<protein>
    <submittedName>
        <fullName evidence="12">Efflux RND transporter periplasmic adaptor subunit</fullName>
    </submittedName>
</protein>
<dbReference type="Pfam" id="PF25917">
    <property type="entry name" value="BSH_RND"/>
    <property type="match status" value="1"/>
</dbReference>
<evidence type="ECO:0000259" key="8">
    <source>
        <dbReference type="Pfam" id="PF25876"/>
    </source>
</evidence>
<comment type="caution">
    <text evidence="12">The sequence shown here is derived from an EMBL/GenBank/DDBJ whole genome shotgun (WGS) entry which is preliminary data.</text>
</comment>
<dbReference type="Gene3D" id="2.40.420.20">
    <property type="match status" value="1"/>
</dbReference>
<evidence type="ECO:0000256" key="1">
    <source>
        <dbReference type="ARBA" id="ARBA00004236"/>
    </source>
</evidence>
<evidence type="ECO:0000256" key="2">
    <source>
        <dbReference type="ARBA" id="ARBA00009477"/>
    </source>
</evidence>